<organism evidence="11 12">
    <name type="scientific">Scleropages formosus</name>
    <name type="common">Asian bonytongue</name>
    <name type="synonym">Osteoglossum formosum</name>
    <dbReference type="NCBI Taxonomy" id="113540"/>
    <lineage>
        <taxon>Eukaryota</taxon>
        <taxon>Metazoa</taxon>
        <taxon>Chordata</taxon>
        <taxon>Craniata</taxon>
        <taxon>Vertebrata</taxon>
        <taxon>Euteleostomi</taxon>
        <taxon>Actinopterygii</taxon>
        <taxon>Neopterygii</taxon>
        <taxon>Teleostei</taxon>
        <taxon>Osteoglossocephala</taxon>
        <taxon>Osteoglossomorpha</taxon>
        <taxon>Osteoglossiformes</taxon>
        <taxon>Osteoglossidae</taxon>
        <taxon>Scleropages</taxon>
    </lineage>
</organism>
<evidence type="ECO:0000313" key="11">
    <source>
        <dbReference type="EMBL" id="KPP58303.1"/>
    </source>
</evidence>
<dbReference type="GO" id="GO:0030424">
    <property type="term" value="C:axon"/>
    <property type="evidence" value="ECO:0007669"/>
    <property type="project" value="TreeGrafter"/>
</dbReference>
<keyword evidence="6" id="KW-1015">Disulfide bond</keyword>
<dbReference type="GO" id="GO:0043025">
    <property type="term" value="C:neuronal cell body"/>
    <property type="evidence" value="ECO:0007669"/>
    <property type="project" value="TreeGrafter"/>
</dbReference>
<evidence type="ECO:0000256" key="6">
    <source>
        <dbReference type="ARBA" id="ARBA00023157"/>
    </source>
</evidence>
<keyword evidence="4" id="KW-1133">Transmembrane helix</keyword>
<evidence type="ECO:0000256" key="4">
    <source>
        <dbReference type="ARBA" id="ARBA00022989"/>
    </source>
</evidence>
<evidence type="ECO:0000256" key="8">
    <source>
        <dbReference type="ARBA" id="ARBA00023319"/>
    </source>
</evidence>
<evidence type="ECO:0000256" key="2">
    <source>
        <dbReference type="ARBA" id="ARBA00022692"/>
    </source>
</evidence>
<evidence type="ECO:0000259" key="10">
    <source>
        <dbReference type="PROSITE" id="PS50835"/>
    </source>
</evidence>
<keyword evidence="8" id="KW-0393">Immunoglobulin domain</keyword>
<evidence type="ECO:0000256" key="1">
    <source>
        <dbReference type="ARBA" id="ARBA00004167"/>
    </source>
</evidence>
<dbReference type="GO" id="GO:0016020">
    <property type="term" value="C:membrane"/>
    <property type="evidence" value="ECO:0007669"/>
    <property type="project" value="UniProtKB-SubCell"/>
</dbReference>
<feature type="compositionally biased region" description="Polar residues" evidence="9">
    <location>
        <begin position="165"/>
        <end position="178"/>
    </location>
</feature>
<feature type="domain" description="Ig-like" evidence="10">
    <location>
        <begin position="1"/>
        <end position="96"/>
    </location>
</feature>
<dbReference type="STRING" id="113540.ENSSFOP00015019238"/>
<dbReference type="GO" id="GO:0098632">
    <property type="term" value="F:cell-cell adhesion mediator activity"/>
    <property type="evidence" value="ECO:0007669"/>
    <property type="project" value="InterPro"/>
</dbReference>
<proteinExistence type="predicted"/>
<dbReference type="Pfam" id="PF08205">
    <property type="entry name" value="C2-set_2"/>
    <property type="match status" value="1"/>
</dbReference>
<protein>
    <recommendedName>
        <fullName evidence="10">Ig-like domain-containing protein</fullName>
    </recommendedName>
</protein>
<dbReference type="InterPro" id="IPR007110">
    <property type="entry name" value="Ig-like_dom"/>
</dbReference>
<feature type="non-terminal residue" evidence="11">
    <location>
        <position position="225"/>
    </location>
</feature>
<name>A0A0P7TKX6_SCLFO</name>
<evidence type="ECO:0000256" key="5">
    <source>
        <dbReference type="ARBA" id="ARBA00023136"/>
    </source>
</evidence>
<dbReference type="SUPFAM" id="SSF48726">
    <property type="entry name" value="Immunoglobulin"/>
    <property type="match status" value="2"/>
</dbReference>
<evidence type="ECO:0000313" key="12">
    <source>
        <dbReference type="Proteomes" id="UP000034805"/>
    </source>
</evidence>
<dbReference type="InterPro" id="IPR013162">
    <property type="entry name" value="CD80_C2-set"/>
</dbReference>
<keyword evidence="7" id="KW-0325">Glycoprotein</keyword>
<reference evidence="11 12" key="1">
    <citation type="submission" date="2015-08" db="EMBL/GenBank/DDBJ databases">
        <title>The genome of the Asian arowana (Scleropages formosus).</title>
        <authorList>
            <person name="Tan M.H."/>
            <person name="Gan H.M."/>
            <person name="Croft L.J."/>
            <person name="Austin C.M."/>
        </authorList>
    </citation>
    <scope>NUCLEOTIDE SEQUENCE [LARGE SCALE GENOMIC DNA]</scope>
    <source>
        <strain evidence="11">Aro1</strain>
    </source>
</reference>
<evidence type="ECO:0000256" key="3">
    <source>
        <dbReference type="ARBA" id="ARBA00022729"/>
    </source>
</evidence>
<evidence type="ECO:0000256" key="7">
    <source>
        <dbReference type="ARBA" id="ARBA00023180"/>
    </source>
</evidence>
<dbReference type="GO" id="GO:0150079">
    <property type="term" value="P:negative regulation of neuroinflammatory response"/>
    <property type="evidence" value="ECO:0007669"/>
    <property type="project" value="TreeGrafter"/>
</dbReference>
<comment type="caution">
    <text evidence="11">The sequence shown here is derived from an EMBL/GenBank/DDBJ whole genome shotgun (WGS) entry which is preliminary data.</text>
</comment>
<dbReference type="Proteomes" id="UP000034805">
    <property type="component" value="Unassembled WGS sequence"/>
</dbReference>
<dbReference type="PANTHER" id="PTHR46841:SF7">
    <property type="entry name" value="IG-LIKE DOMAIN-CONTAINING PROTEIN"/>
    <property type="match status" value="1"/>
</dbReference>
<dbReference type="EMBL" id="JARO02014229">
    <property type="protein sequence ID" value="KPP58303.1"/>
    <property type="molecule type" value="Genomic_DNA"/>
</dbReference>
<dbReference type="InterPro" id="IPR036179">
    <property type="entry name" value="Ig-like_dom_sf"/>
</dbReference>
<dbReference type="Pfam" id="PF07686">
    <property type="entry name" value="V-set"/>
    <property type="match status" value="1"/>
</dbReference>
<sequence>MAITTQIEAQGSTVADFHENVTLSCTVSDPKGVKQVTWHRHRTNGSVETVAAYGMHLEDSVLEPFADKVFLTETSLDSTAITVRGVSLEDEGCYICSFNIYPKGTTRKQICLIVRGVRTVRTWKRPLVAPALDTEKPVVVTCSATGKPAPEVQWGVSEDQKSGPMETTSSNTNSDGTVTVTSSLRLDLSTSPRTHVDCLVGGQETQKRIYSRVTGGIAKVHNDDT</sequence>
<dbReference type="PROSITE" id="PS50835">
    <property type="entry name" value="IG_LIKE"/>
    <property type="match status" value="1"/>
</dbReference>
<dbReference type="InterPro" id="IPR013783">
    <property type="entry name" value="Ig-like_fold"/>
</dbReference>
<dbReference type="Gene3D" id="2.60.40.10">
    <property type="entry name" value="Immunoglobulins"/>
    <property type="match status" value="2"/>
</dbReference>
<gene>
    <name evidence="11" type="ORF">Z043_123883</name>
</gene>
<keyword evidence="2" id="KW-0812">Transmembrane</keyword>
<dbReference type="GO" id="GO:0009986">
    <property type="term" value="C:cell surface"/>
    <property type="evidence" value="ECO:0007669"/>
    <property type="project" value="TreeGrafter"/>
</dbReference>
<comment type="subcellular location">
    <subcellularLocation>
        <location evidence="1">Membrane</location>
        <topology evidence="1">Single-pass membrane protein</topology>
    </subcellularLocation>
</comment>
<feature type="region of interest" description="Disordered" evidence="9">
    <location>
        <begin position="150"/>
        <end position="178"/>
    </location>
</feature>
<keyword evidence="5" id="KW-0472">Membrane</keyword>
<dbReference type="GO" id="GO:0034113">
    <property type="term" value="P:heterotypic cell-cell adhesion"/>
    <property type="evidence" value="ECO:0007669"/>
    <property type="project" value="TreeGrafter"/>
</dbReference>
<evidence type="ECO:0000256" key="9">
    <source>
        <dbReference type="SAM" id="MobiDB-lite"/>
    </source>
</evidence>
<dbReference type="InterPro" id="IPR013106">
    <property type="entry name" value="Ig_V-set"/>
</dbReference>
<dbReference type="PANTHER" id="PTHR46841">
    <property type="entry name" value="OX-2 MEMBRANE GLYCOPROTEIN"/>
    <property type="match status" value="1"/>
</dbReference>
<accession>A0A0P7TKX6</accession>
<keyword evidence="3" id="KW-0732">Signal</keyword>
<dbReference type="SMART" id="SM00409">
    <property type="entry name" value="IG"/>
    <property type="match status" value="1"/>
</dbReference>
<dbReference type="SMART" id="SM00406">
    <property type="entry name" value="IGv"/>
    <property type="match status" value="1"/>
</dbReference>
<dbReference type="InterPro" id="IPR003599">
    <property type="entry name" value="Ig_sub"/>
</dbReference>
<dbReference type="InterPro" id="IPR047164">
    <property type="entry name" value="OX2G-like"/>
</dbReference>
<dbReference type="AlphaFoldDB" id="A0A0P7TKX6"/>